<feature type="transmembrane region" description="Helical" evidence="7">
    <location>
        <begin position="427"/>
        <end position="452"/>
    </location>
</feature>
<keyword evidence="3 9" id="KW-0418">Kinase</keyword>
<protein>
    <submittedName>
        <fullName evidence="9">Serine/threonine protein kinase</fullName>
    </submittedName>
</protein>
<dbReference type="PANTHER" id="PTHR43289:SF34">
    <property type="entry name" value="SERINE_THREONINE-PROTEIN KINASE YBDM-RELATED"/>
    <property type="match status" value="1"/>
</dbReference>
<evidence type="ECO:0000256" key="2">
    <source>
        <dbReference type="ARBA" id="ARBA00022741"/>
    </source>
</evidence>
<dbReference type="EMBL" id="FNCN01000044">
    <property type="protein sequence ID" value="SDI32644.1"/>
    <property type="molecule type" value="Genomic_DNA"/>
</dbReference>
<feature type="transmembrane region" description="Helical" evidence="7">
    <location>
        <begin position="383"/>
        <end position="407"/>
    </location>
</feature>
<dbReference type="Gene3D" id="3.30.200.20">
    <property type="entry name" value="Phosphorylase Kinase, domain 1"/>
    <property type="match status" value="1"/>
</dbReference>
<evidence type="ECO:0000313" key="9">
    <source>
        <dbReference type="EMBL" id="SDI32644.1"/>
    </source>
</evidence>
<dbReference type="STRING" id="504805.SAMN05421505_14423"/>
<dbReference type="InterPro" id="IPR011009">
    <property type="entry name" value="Kinase-like_dom_sf"/>
</dbReference>
<keyword evidence="7" id="KW-0812">Transmembrane</keyword>
<keyword evidence="4 5" id="KW-0067">ATP-binding</keyword>
<reference evidence="9 10" key="1">
    <citation type="submission" date="2016-10" db="EMBL/GenBank/DDBJ databases">
        <authorList>
            <person name="de Groot N.N."/>
        </authorList>
    </citation>
    <scope>NUCLEOTIDE SEQUENCE [LARGE SCALE GENOMIC DNA]</scope>
    <source>
        <strain evidence="9 10">CPCC 201354</strain>
    </source>
</reference>
<dbReference type="PANTHER" id="PTHR43289">
    <property type="entry name" value="MITOGEN-ACTIVATED PROTEIN KINASE KINASE KINASE 20-RELATED"/>
    <property type="match status" value="1"/>
</dbReference>
<keyword evidence="2 5" id="KW-0547">Nucleotide-binding</keyword>
<feature type="transmembrane region" description="Helical" evidence="7">
    <location>
        <begin position="473"/>
        <end position="494"/>
    </location>
</feature>
<dbReference type="RefSeq" id="WP_093175196.1">
    <property type="nucleotide sequence ID" value="NZ_FNCN01000044.1"/>
</dbReference>
<name>A0A1G8JN14_9ACTN</name>
<feature type="domain" description="Protein kinase" evidence="8">
    <location>
        <begin position="10"/>
        <end position="261"/>
    </location>
</feature>
<proteinExistence type="predicted"/>
<dbReference type="Pfam" id="PF00069">
    <property type="entry name" value="Pkinase"/>
    <property type="match status" value="1"/>
</dbReference>
<dbReference type="GO" id="GO:0004674">
    <property type="term" value="F:protein serine/threonine kinase activity"/>
    <property type="evidence" value="ECO:0007669"/>
    <property type="project" value="UniProtKB-KW"/>
</dbReference>
<evidence type="ECO:0000256" key="5">
    <source>
        <dbReference type="PROSITE-ProRule" id="PRU10141"/>
    </source>
</evidence>
<gene>
    <name evidence="9" type="ORF">SAMN05421505_14423</name>
</gene>
<dbReference type="GO" id="GO:0005524">
    <property type="term" value="F:ATP binding"/>
    <property type="evidence" value="ECO:0007669"/>
    <property type="project" value="UniProtKB-UniRule"/>
</dbReference>
<keyword evidence="7" id="KW-0472">Membrane</keyword>
<evidence type="ECO:0000256" key="7">
    <source>
        <dbReference type="SAM" id="Phobius"/>
    </source>
</evidence>
<keyword evidence="9" id="KW-0723">Serine/threonine-protein kinase</keyword>
<dbReference type="CDD" id="cd14014">
    <property type="entry name" value="STKc_PknB_like"/>
    <property type="match status" value="1"/>
</dbReference>
<dbReference type="InterPro" id="IPR017441">
    <property type="entry name" value="Protein_kinase_ATP_BS"/>
</dbReference>
<feature type="region of interest" description="Disordered" evidence="6">
    <location>
        <begin position="264"/>
        <end position="319"/>
    </location>
</feature>
<evidence type="ECO:0000259" key="8">
    <source>
        <dbReference type="PROSITE" id="PS50011"/>
    </source>
</evidence>
<dbReference type="Proteomes" id="UP000198923">
    <property type="component" value="Unassembled WGS sequence"/>
</dbReference>
<dbReference type="OrthoDB" id="3519523at2"/>
<dbReference type="InterPro" id="IPR008271">
    <property type="entry name" value="Ser/Thr_kinase_AS"/>
</dbReference>
<evidence type="ECO:0000256" key="4">
    <source>
        <dbReference type="ARBA" id="ARBA00022840"/>
    </source>
</evidence>
<dbReference type="AlphaFoldDB" id="A0A1G8JN14"/>
<evidence type="ECO:0000313" key="10">
    <source>
        <dbReference type="Proteomes" id="UP000198923"/>
    </source>
</evidence>
<dbReference type="PROSITE" id="PS00108">
    <property type="entry name" value="PROTEIN_KINASE_ST"/>
    <property type="match status" value="1"/>
</dbReference>
<dbReference type="Gene3D" id="1.10.510.10">
    <property type="entry name" value="Transferase(Phosphotransferase) domain 1"/>
    <property type="match status" value="1"/>
</dbReference>
<evidence type="ECO:0000256" key="3">
    <source>
        <dbReference type="ARBA" id="ARBA00022777"/>
    </source>
</evidence>
<evidence type="ECO:0000256" key="1">
    <source>
        <dbReference type="ARBA" id="ARBA00022679"/>
    </source>
</evidence>
<sequence length="495" mass="51819">MSKLGRVGPYTLLERLGRGGMGEVYLAQGKRGDRVALKMLRDPLDDDPDARLRLRREVTALRRVESPYVACVLDADLDGDRPYLVMEHIKGDTLLDAVKKRGPIEGPELVALAHGIATALAIVHAAGVVHRDLKPANVLIGAEGPVLIDFGIAQVVDATRLTMTGTFLGTPGYSAPELFADESVAEPADVHAWAATVAFAATGRPTFGGGTVEAQMYAVVNGKADLDGVPASLLPLLRAALNREPVKRPTAAILADRLARLARAVEAPRGRRPKPAQRPTSTAQPGNPGKPAKRRSRAVGGAASRSGRRRGAEEESVASPVGALPAGNATLATLAVMAVPCVVAMVVWPLATFAVTAAFGVITRAVWMGHWMVRKRRSARVRAALRIVCFPASLAGALVATIAWPGVPAAVAAGGTLWAISGTLLDSAWWTGNPVPVTIAGVVFGVVFGATIGRELERVSPQLPELRKEGLRALAVLGGFVAVCAVAVRVVALLL</sequence>
<dbReference type="InterPro" id="IPR000719">
    <property type="entry name" value="Prot_kinase_dom"/>
</dbReference>
<dbReference type="SUPFAM" id="SSF56112">
    <property type="entry name" value="Protein kinase-like (PK-like)"/>
    <property type="match status" value="1"/>
</dbReference>
<organism evidence="9 10">
    <name type="scientific">Sinosporangium album</name>
    <dbReference type="NCBI Taxonomy" id="504805"/>
    <lineage>
        <taxon>Bacteria</taxon>
        <taxon>Bacillati</taxon>
        <taxon>Actinomycetota</taxon>
        <taxon>Actinomycetes</taxon>
        <taxon>Streptosporangiales</taxon>
        <taxon>Streptosporangiaceae</taxon>
        <taxon>Sinosporangium</taxon>
    </lineage>
</organism>
<dbReference type="PROSITE" id="PS00107">
    <property type="entry name" value="PROTEIN_KINASE_ATP"/>
    <property type="match status" value="1"/>
</dbReference>
<accession>A0A1G8JN14</accession>
<keyword evidence="1" id="KW-0808">Transferase</keyword>
<feature type="transmembrane region" description="Helical" evidence="7">
    <location>
        <begin position="334"/>
        <end position="362"/>
    </location>
</feature>
<evidence type="ECO:0000256" key="6">
    <source>
        <dbReference type="SAM" id="MobiDB-lite"/>
    </source>
</evidence>
<dbReference type="PROSITE" id="PS50011">
    <property type="entry name" value="PROTEIN_KINASE_DOM"/>
    <property type="match status" value="1"/>
</dbReference>
<dbReference type="SMART" id="SM00220">
    <property type="entry name" value="S_TKc"/>
    <property type="match status" value="1"/>
</dbReference>
<feature type="binding site" evidence="5">
    <location>
        <position position="38"/>
    </location>
    <ligand>
        <name>ATP</name>
        <dbReference type="ChEBI" id="CHEBI:30616"/>
    </ligand>
</feature>
<keyword evidence="7" id="KW-1133">Transmembrane helix</keyword>
<keyword evidence="10" id="KW-1185">Reference proteome</keyword>